<name>A0A0A9ENK9_ARUDO</name>
<protein>
    <submittedName>
        <fullName evidence="1">Uncharacterized protein</fullName>
    </submittedName>
</protein>
<organism evidence="1">
    <name type="scientific">Arundo donax</name>
    <name type="common">Giant reed</name>
    <name type="synonym">Donax arundinaceus</name>
    <dbReference type="NCBI Taxonomy" id="35708"/>
    <lineage>
        <taxon>Eukaryota</taxon>
        <taxon>Viridiplantae</taxon>
        <taxon>Streptophyta</taxon>
        <taxon>Embryophyta</taxon>
        <taxon>Tracheophyta</taxon>
        <taxon>Spermatophyta</taxon>
        <taxon>Magnoliopsida</taxon>
        <taxon>Liliopsida</taxon>
        <taxon>Poales</taxon>
        <taxon>Poaceae</taxon>
        <taxon>PACMAD clade</taxon>
        <taxon>Arundinoideae</taxon>
        <taxon>Arundineae</taxon>
        <taxon>Arundo</taxon>
    </lineage>
</organism>
<sequence length="61" mass="6694">MPVPVTTQTALPLTTVVPAKTMHSFPWMSVSSTSILWLVLLTEAVSPVREPCSTRRVELIS</sequence>
<reference evidence="1" key="1">
    <citation type="submission" date="2014-09" db="EMBL/GenBank/DDBJ databases">
        <authorList>
            <person name="Magalhaes I.L.F."/>
            <person name="Oliveira U."/>
            <person name="Santos F.R."/>
            <person name="Vidigal T.H.D.A."/>
            <person name="Brescovit A.D."/>
            <person name="Santos A.J."/>
        </authorList>
    </citation>
    <scope>NUCLEOTIDE SEQUENCE</scope>
    <source>
        <tissue evidence="1">Shoot tissue taken approximately 20 cm above the soil surface</tissue>
    </source>
</reference>
<evidence type="ECO:0000313" key="1">
    <source>
        <dbReference type="EMBL" id="JAE01682.1"/>
    </source>
</evidence>
<reference evidence="1" key="2">
    <citation type="journal article" date="2015" name="Data Brief">
        <title>Shoot transcriptome of the giant reed, Arundo donax.</title>
        <authorList>
            <person name="Barrero R.A."/>
            <person name="Guerrero F.D."/>
            <person name="Moolhuijzen P."/>
            <person name="Goolsby J.A."/>
            <person name="Tidwell J."/>
            <person name="Bellgard S.E."/>
            <person name="Bellgard M.I."/>
        </authorList>
    </citation>
    <scope>NUCLEOTIDE SEQUENCE</scope>
    <source>
        <tissue evidence="1">Shoot tissue taken approximately 20 cm above the soil surface</tissue>
    </source>
</reference>
<dbReference type="EMBL" id="GBRH01196214">
    <property type="protein sequence ID" value="JAE01682.1"/>
    <property type="molecule type" value="Transcribed_RNA"/>
</dbReference>
<proteinExistence type="predicted"/>
<dbReference type="AlphaFoldDB" id="A0A0A9ENK9"/>
<accession>A0A0A9ENK9</accession>